<evidence type="ECO:0000256" key="4">
    <source>
        <dbReference type="ARBA" id="ARBA00022741"/>
    </source>
</evidence>
<evidence type="ECO:0000256" key="6">
    <source>
        <dbReference type="ARBA" id="ARBA00022840"/>
    </source>
</evidence>
<feature type="binding site" evidence="9">
    <location>
        <begin position="107"/>
        <end position="110"/>
    </location>
    <ligand>
        <name>ATP</name>
        <dbReference type="ChEBI" id="CHEBI:30616"/>
    </ligand>
</feature>
<dbReference type="EMBL" id="JADKPV010000001">
    <property type="protein sequence ID" value="MBF4500300.1"/>
    <property type="molecule type" value="Genomic_DNA"/>
</dbReference>
<dbReference type="InterPro" id="IPR027417">
    <property type="entry name" value="P-loop_NTPase"/>
</dbReference>
<dbReference type="GO" id="GO:0000287">
    <property type="term" value="F:magnesium ion binding"/>
    <property type="evidence" value="ECO:0007669"/>
    <property type="project" value="UniProtKB-UniRule"/>
</dbReference>
<proteinExistence type="inferred from homology"/>
<comment type="pathway">
    <text evidence="9">Cofactor biosynthesis; biotin biosynthesis; biotin from 7,8-diaminononanoate: step 1/2.</text>
</comment>
<keyword evidence="3 9" id="KW-0479">Metal-binding</keyword>
<dbReference type="GO" id="GO:0005524">
    <property type="term" value="F:ATP binding"/>
    <property type="evidence" value="ECO:0007669"/>
    <property type="project" value="UniProtKB-UniRule"/>
</dbReference>
<dbReference type="GO" id="GO:0005829">
    <property type="term" value="C:cytosol"/>
    <property type="evidence" value="ECO:0007669"/>
    <property type="project" value="TreeGrafter"/>
</dbReference>
<dbReference type="AlphaFoldDB" id="A0A8J7GIA2"/>
<dbReference type="InterPro" id="IPR004472">
    <property type="entry name" value="DTB_synth_BioD"/>
</dbReference>
<keyword evidence="11" id="KW-1185">Reference proteome</keyword>
<dbReference type="UniPathway" id="UPA00078">
    <property type="reaction ID" value="UER00161"/>
</dbReference>
<dbReference type="GO" id="GO:0009102">
    <property type="term" value="P:biotin biosynthetic process"/>
    <property type="evidence" value="ECO:0007669"/>
    <property type="project" value="UniProtKB-UniRule"/>
</dbReference>
<keyword evidence="4 9" id="KW-0547">Nucleotide-binding</keyword>
<dbReference type="GO" id="GO:0004141">
    <property type="term" value="F:dethiobiotin synthase activity"/>
    <property type="evidence" value="ECO:0007669"/>
    <property type="project" value="UniProtKB-UniRule"/>
</dbReference>
<evidence type="ECO:0000256" key="8">
    <source>
        <dbReference type="ARBA" id="ARBA00047386"/>
    </source>
</evidence>
<dbReference type="CDD" id="cd03109">
    <property type="entry name" value="DTBS"/>
    <property type="match status" value="1"/>
</dbReference>
<comment type="caution">
    <text evidence="9">Lacks conserved residue(s) required for the propagation of feature annotation.</text>
</comment>
<evidence type="ECO:0000256" key="3">
    <source>
        <dbReference type="ARBA" id="ARBA00022723"/>
    </source>
</evidence>
<keyword evidence="1 9" id="KW-0963">Cytoplasm</keyword>
<comment type="subunit">
    <text evidence="9">Homodimer.</text>
</comment>
<comment type="similarity">
    <text evidence="9">Belongs to the dethiobiotin synthetase family.</text>
</comment>
<evidence type="ECO:0000313" key="10">
    <source>
        <dbReference type="EMBL" id="MBF4500300.1"/>
    </source>
</evidence>
<dbReference type="EC" id="6.3.3.3" evidence="9"/>
<dbReference type="PIRSF" id="PIRSF006755">
    <property type="entry name" value="DTB_synth"/>
    <property type="match status" value="1"/>
</dbReference>
<feature type="binding site" evidence="9">
    <location>
        <begin position="171"/>
        <end position="172"/>
    </location>
    <ligand>
        <name>ATP</name>
        <dbReference type="ChEBI" id="CHEBI:30616"/>
    </ligand>
</feature>
<comment type="caution">
    <text evidence="10">The sequence shown here is derived from an EMBL/GenBank/DDBJ whole genome shotgun (WGS) entry which is preliminary data.</text>
</comment>
<name>A0A8J7GIA2_9BACL</name>
<feature type="binding site" evidence="9">
    <location>
        <position position="15"/>
    </location>
    <ligand>
        <name>Mg(2+)</name>
        <dbReference type="ChEBI" id="CHEBI:18420"/>
    </ligand>
</feature>
<feature type="binding site" evidence="9">
    <location>
        <position position="56"/>
    </location>
    <ligand>
        <name>ATP</name>
        <dbReference type="ChEBI" id="CHEBI:30616"/>
    </ligand>
</feature>
<dbReference type="Pfam" id="PF13500">
    <property type="entry name" value="AAA_26"/>
    <property type="match status" value="1"/>
</dbReference>
<dbReference type="RefSeq" id="WP_194561748.1">
    <property type="nucleotide sequence ID" value="NZ_JADKPV010000001.1"/>
</dbReference>
<gene>
    <name evidence="9 10" type="primary">bioD</name>
    <name evidence="10" type="ORF">IRY55_02895</name>
</gene>
<dbReference type="NCBIfam" id="TIGR00347">
    <property type="entry name" value="bioD"/>
    <property type="match status" value="1"/>
</dbReference>
<comment type="catalytic activity">
    <reaction evidence="8">
        <text>(7R,8S)-8-amino-7-(carboxyamino)nonanoate + ATP = (4R,5S)-dethiobiotin + ADP + phosphate + H(+)</text>
        <dbReference type="Rhea" id="RHEA:63684"/>
        <dbReference type="ChEBI" id="CHEBI:15378"/>
        <dbReference type="ChEBI" id="CHEBI:30616"/>
        <dbReference type="ChEBI" id="CHEBI:43474"/>
        <dbReference type="ChEBI" id="CHEBI:149470"/>
        <dbReference type="ChEBI" id="CHEBI:149473"/>
        <dbReference type="ChEBI" id="CHEBI:456216"/>
    </reaction>
</comment>
<sequence>MNYFVTGIGTDVGKTVATTVLAKWYERQGTVTVVKPFQTGLDETTKRYPDLAWFEDYLHIKHEPFIALPPACSPHLALKESEMDVDLADIQTRIEQIASRYDTTLIEGAGGLAVPLVQRGANYVLTDAFVKALQIPIYLVFGTKLGSIHDAVTTASYAVSQGLPIEGVLFNRYDASSKMERDNVETITHLVQPKKWATIPHFTTSVEMLQYELQWEEL</sequence>
<dbReference type="Gene3D" id="3.40.50.300">
    <property type="entry name" value="P-loop containing nucleotide triphosphate hydrolases"/>
    <property type="match status" value="1"/>
</dbReference>
<protein>
    <recommendedName>
        <fullName evidence="9">ATP-dependent dethiobiotin synthetase BioD</fullName>
        <ecNumber evidence="9">6.3.3.3</ecNumber>
    </recommendedName>
    <alternativeName>
        <fullName evidence="9">DTB synthetase</fullName>
        <shortName evidence="9">DTBS</shortName>
    </alternativeName>
    <alternativeName>
        <fullName evidence="9">Dethiobiotin synthase</fullName>
    </alternativeName>
</protein>
<dbReference type="HAMAP" id="MF_00336">
    <property type="entry name" value="BioD"/>
    <property type="match status" value="1"/>
</dbReference>
<keyword evidence="2 9" id="KW-0436">Ligase</keyword>
<evidence type="ECO:0000256" key="1">
    <source>
        <dbReference type="ARBA" id="ARBA00022490"/>
    </source>
</evidence>
<feature type="active site" evidence="9">
    <location>
        <position position="35"/>
    </location>
</feature>
<comment type="function">
    <text evidence="9">Catalyzes a mechanistically unusual reaction, the ATP-dependent insertion of CO2 between the N7 and N8 nitrogen atoms of 7,8-diaminopelargonic acid (DAPA, also called 7,8-diammoniononanoate) to form a ureido ring.</text>
</comment>
<evidence type="ECO:0000256" key="7">
    <source>
        <dbReference type="ARBA" id="ARBA00022842"/>
    </source>
</evidence>
<feature type="binding site" evidence="9">
    <location>
        <position position="107"/>
    </location>
    <ligand>
        <name>Mg(2+)</name>
        <dbReference type="ChEBI" id="CHEBI:18420"/>
    </ligand>
</feature>
<keyword evidence="6 9" id="KW-0067">ATP-binding</keyword>
<dbReference type="Proteomes" id="UP000622653">
    <property type="component" value="Unassembled WGS sequence"/>
</dbReference>
<feature type="binding site" evidence="9">
    <location>
        <begin position="11"/>
        <end position="16"/>
    </location>
    <ligand>
        <name>ATP</name>
        <dbReference type="ChEBI" id="CHEBI:30616"/>
    </ligand>
</feature>
<feature type="binding site" evidence="9">
    <location>
        <position position="39"/>
    </location>
    <ligand>
        <name>substrate</name>
    </ligand>
</feature>
<accession>A0A8J7GIA2</accession>
<keyword evidence="5 9" id="KW-0093">Biotin biosynthesis</keyword>
<feature type="binding site" evidence="9">
    <location>
        <position position="56"/>
    </location>
    <ligand>
        <name>Mg(2+)</name>
        <dbReference type="ChEBI" id="CHEBI:18420"/>
    </ligand>
</feature>
<organism evidence="10 11">
    <name type="scientific">Savagea serpentis</name>
    <dbReference type="NCBI Taxonomy" id="2785297"/>
    <lineage>
        <taxon>Bacteria</taxon>
        <taxon>Bacillati</taxon>
        <taxon>Bacillota</taxon>
        <taxon>Bacilli</taxon>
        <taxon>Bacillales</taxon>
        <taxon>Caryophanaceae</taxon>
        <taxon>Savagea</taxon>
    </lineage>
</organism>
<evidence type="ECO:0000256" key="9">
    <source>
        <dbReference type="HAMAP-Rule" id="MF_00336"/>
    </source>
</evidence>
<dbReference type="SUPFAM" id="SSF52540">
    <property type="entry name" value="P-loop containing nucleoside triphosphate hydrolases"/>
    <property type="match status" value="1"/>
</dbReference>
<evidence type="ECO:0000256" key="2">
    <source>
        <dbReference type="ARBA" id="ARBA00022598"/>
    </source>
</evidence>
<keyword evidence="7 9" id="KW-0460">Magnesium</keyword>
<comment type="cofactor">
    <cofactor evidence="9">
        <name>Mg(2+)</name>
        <dbReference type="ChEBI" id="CHEBI:18420"/>
    </cofactor>
</comment>
<comment type="subcellular location">
    <subcellularLocation>
        <location evidence="9">Cytoplasm</location>
    </subcellularLocation>
</comment>
<evidence type="ECO:0000313" key="11">
    <source>
        <dbReference type="Proteomes" id="UP000622653"/>
    </source>
</evidence>
<reference evidence="10" key="1">
    <citation type="submission" date="2020-11" db="EMBL/GenBank/DDBJ databases">
        <title>Multidrug resistant novel bacterium Savagea serpentis sp. nov., isolated from the scats of a vine snake (Ahaetulla nasuta).</title>
        <authorList>
            <person name="Venkata Ramana V."/>
            <person name="Vikas Patil S."/>
            <person name="Yogita Lugani V."/>
        </authorList>
    </citation>
    <scope>NUCLEOTIDE SEQUENCE</scope>
    <source>
        <strain evidence="10">SN6</strain>
    </source>
</reference>
<dbReference type="PANTHER" id="PTHR43210">
    <property type="entry name" value="DETHIOBIOTIN SYNTHETASE"/>
    <property type="match status" value="1"/>
</dbReference>
<dbReference type="PANTHER" id="PTHR43210:SF2">
    <property type="entry name" value="ATP-DEPENDENT DETHIOBIOTIN SYNTHETASE BIOD 2"/>
    <property type="match status" value="1"/>
</dbReference>
<evidence type="ECO:0000256" key="5">
    <source>
        <dbReference type="ARBA" id="ARBA00022756"/>
    </source>
</evidence>
<comment type="catalytic activity">
    <reaction evidence="9">
        <text>(7R,8S)-7,8-diammoniononanoate + CO2 + ATP = (4R,5S)-dethiobiotin + ADP + phosphate + 3 H(+)</text>
        <dbReference type="Rhea" id="RHEA:15805"/>
        <dbReference type="ChEBI" id="CHEBI:15378"/>
        <dbReference type="ChEBI" id="CHEBI:16526"/>
        <dbReference type="ChEBI" id="CHEBI:30616"/>
        <dbReference type="ChEBI" id="CHEBI:43474"/>
        <dbReference type="ChEBI" id="CHEBI:149469"/>
        <dbReference type="ChEBI" id="CHEBI:149473"/>
        <dbReference type="ChEBI" id="CHEBI:456216"/>
        <dbReference type="EC" id="6.3.3.3"/>
    </reaction>
</comment>